<dbReference type="GeneID" id="94288562"/>
<dbReference type="KEGG" id="phet:94288562"/>
<organism evidence="2 3">
    <name type="scientific">Porcisia hertigi</name>
    <dbReference type="NCBI Taxonomy" id="2761500"/>
    <lineage>
        <taxon>Eukaryota</taxon>
        <taxon>Discoba</taxon>
        <taxon>Euglenozoa</taxon>
        <taxon>Kinetoplastea</taxon>
        <taxon>Metakinetoplastina</taxon>
        <taxon>Trypanosomatida</taxon>
        <taxon>Trypanosomatidae</taxon>
        <taxon>Leishmaniinae</taxon>
        <taxon>Porcisia</taxon>
    </lineage>
</organism>
<dbReference type="GO" id="GO:0003676">
    <property type="term" value="F:nucleic acid binding"/>
    <property type="evidence" value="ECO:0007669"/>
    <property type="project" value="InterPro"/>
</dbReference>
<evidence type="ECO:0000313" key="2">
    <source>
        <dbReference type="EMBL" id="KAG5496159.1"/>
    </source>
</evidence>
<protein>
    <recommendedName>
        <fullName evidence="4">RRM domain-containing protein</fullName>
    </recommendedName>
</protein>
<feature type="region of interest" description="Disordered" evidence="1">
    <location>
        <begin position="40"/>
        <end position="64"/>
    </location>
</feature>
<dbReference type="InterPro" id="IPR012677">
    <property type="entry name" value="Nucleotide-bd_a/b_plait_sf"/>
</dbReference>
<dbReference type="RefSeq" id="XP_067754642.1">
    <property type="nucleotide sequence ID" value="XM_067898485.1"/>
</dbReference>
<dbReference type="AlphaFoldDB" id="A0A836L2T3"/>
<reference evidence="2 3" key="1">
    <citation type="submission" date="2021-02" db="EMBL/GenBank/DDBJ databases">
        <title>Porcisia hertigi Genome sequencing and assembly.</title>
        <authorList>
            <person name="Almutairi H."/>
            <person name="Gatherer D."/>
        </authorList>
    </citation>
    <scope>NUCLEOTIDE SEQUENCE [LARGE SCALE GENOMIC DNA]</scope>
    <source>
        <strain evidence="2 3">C119</strain>
    </source>
</reference>
<evidence type="ECO:0008006" key="4">
    <source>
        <dbReference type="Google" id="ProtNLM"/>
    </source>
</evidence>
<dbReference type="CDD" id="cd00590">
    <property type="entry name" value="RRM_SF"/>
    <property type="match status" value="1"/>
</dbReference>
<dbReference type="SUPFAM" id="SSF54928">
    <property type="entry name" value="RNA-binding domain, RBD"/>
    <property type="match status" value="1"/>
</dbReference>
<dbReference type="Proteomes" id="UP000674318">
    <property type="component" value="Chromosome 32"/>
</dbReference>
<proteinExistence type="predicted"/>
<accession>A0A836L2T3</accession>
<gene>
    <name evidence="2" type="ORF">JKF63_02460</name>
</gene>
<dbReference type="Gene3D" id="3.30.70.330">
    <property type="match status" value="1"/>
</dbReference>
<dbReference type="OrthoDB" id="250880at2759"/>
<keyword evidence="3" id="KW-1185">Reference proteome</keyword>
<evidence type="ECO:0000313" key="3">
    <source>
        <dbReference type="Proteomes" id="UP000674318"/>
    </source>
</evidence>
<dbReference type="EMBL" id="JAFJZO010000032">
    <property type="protein sequence ID" value="KAG5496159.1"/>
    <property type="molecule type" value="Genomic_DNA"/>
</dbReference>
<comment type="caution">
    <text evidence="2">The sequence shown here is derived from an EMBL/GenBank/DDBJ whole genome shotgun (WGS) entry which is preliminary data.</text>
</comment>
<sequence length="562" mass="60642">MNTMDDVAAELEISTFNPLDFLLDIDDGDEGFTVSAELPPTPLINQSCQPPPQGQEQEQEQQNAKLVQTGGRGNNLPKLDVAAVSTFSLDSSNHLIAGFPAPRPTKSPITFSRDPSQDHTSGNLNTISLVHSFSPVSSPQNISQSFSSLNVYSSISNPPLCARALLFRDTPRQKSVPPNIESEESTGIFVGQLPSSYTEDDIEALLKAIGRERGKIVQVRDVKCHNRDRTCAFVMINAGALAAILDFTKRVLCDINCVWIVEPNRAAQLPLFIQQMPREQLRGVPKAALVLEKLTPQSKLRHSGHRSNAGTSPGVGFSLLQGRLMNLMQPNLAHMLPPPVFLHQQGASASAATRAGYLDVSTLPSTSSFGGSNYVLASSMNNLPQFFGTSSLQPGAPSSAILPAGLAPSPNSVYATQMKNGSIANIEVANQMMIAASRSRAECRGYHVNPVLPCTSGKDSSAPMMKPTTVTLQSALQSEHCSCGQMLLLSQYPERGCCAKCQWVIPPNDVAYWCLSGHIAVCTCCSIKSNKSQSKQDAMRHQVLTDFQVHNREAGAINRSMN</sequence>
<dbReference type="InterPro" id="IPR035979">
    <property type="entry name" value="RBD_domain_sf"/>
</dbReference>
<name>A0A836L2T3_9TRYP</name>
<evidence type="ECO:0000256" key="1">
    <source>
        <dbReference type="SAM" id="MobiDB-lite"/>
    </source>
</evidence>